<protein>
    <recommendedName>
        <fullName evidence="5">HTH tetR-type domain-containing protein</fullName>
    </recommendedName>
</protein>
<dbReference type="GO" id="GO:0000976">
    <property type="term" value="F:transcription cis-regulatory region binding"/>
    <property type="evidence" value="ECO:0007669"/>
    <property type="project" value="TreeGrafter"/>
</dbReference>
<feature type="domain" description="HTH tetR-type" evidence="5">
    <location>
        <begin position="6"/>
        <end position="66"/>
    </location>
</feature>
<dbReference type="InterPro" id="IPR050109">
    <property type="entry name" value="HTH-type_TetR-like_transc_reg"/>
</dbReference>
<dbReference type="AlphaFoldDB" id="A0A7I7Y3R1"/>
<dbReference type="InterPro" id="IPR009057">
    <property type="entry name" value="Homeodomain-like_sf"/>
</dbReference>
<dbReference type="EMBL" id="AP022612">
    <property type="protein sequence ID" value="BBZ35743.1"/>
    <property type="molecule type" value="Genomic_DNA"/>
</dbReference>
<feature type="DNA-binding region" description="H-T-H motif" evidence="4">
    <location>
        <begin position="29"/>
        <end position="48"/>
    </location>
</feature>
<evidence type="ECO:0000313" key="6">
    <source>
        <dbReference type="EMBL" id="BBZ35743.1"/>
    </source>
</evidence>
<reference evidence="6" key="1">
    <citation type="journal article" date="2019" name="Emerg. Microbes Infect.">
        <title>Comprehensive subspecies identification of 175 nontuberculous mycobacteria species based on 7547 genomic profiles.</title>
        <authorList>
            <person name="Matsumoto Y."/>
            <person name="Kinjo T."/>
            <person name="Motooka D."/>
            <person name="Nabeya D."/>
            <person name="Jung N."/>
            <person name="Uechi K."/>
            <person name="Horii T."/>
            <person name="Iida T."/>
            <person name="Fujita J."/>
            <person name="Nakamura S."/>
        </authorList>
    </citation>
    <scope>NUCLEOTIDE SEQUENCE [LARGE SCALE GENOMIC DNA]</scope>
    <source>
        <strain evidence="6">JCM 13671</strain>
    </source>
</reference>
<keyword evidence="2 4" id="KW-0238">DNA-binding</keyword>
<proteinExistence type="predicted"/>
<dbReference type="InterPro" id="IPR001647">
    <property type="entry name" value="HTH_TetR"/>
</dbReference>
<keyword evidence="1" id="KW-0805">Transcription regulation</keyword>
<dbReference type="PANTHER" id="PTHR30055:SF234">
    <property type="entry name" value="HTH-TYPE TRANSCRIPTIONAL REGULATOR BETI"/>
    <property type="match status" value="1"/>
</dbReference>
<evidence type="ECO:0000256" key="1">
    <source>
        <dbReference type="ARBA" id="ARBA00023015"/>
    </source>
</evidence>
<evidence type="ECO:0000259" key="5">
    <source>
        <dbReference type="PROSITE" id="PS50977"/>
    </source>
</evidence>
<dbReference type="PANTHER" id="PTHR30055">
    <property type="entry name" value="HTH-TYPE TRANSCRIPTIONAL REGULATOR RUTR"/>
    <property type="match status" value="1"/>
</dbReference>
<dbReference type="Pfam" id="PF00440">
    <property type="entry name" value="TetR_N"/>
    <property type="match status" value="1"/>
</dbReference>
<dbReference type="Proteomes" id="UP000466931">
    <property type="component" value="Chromosome"/>
</dbReference>
<evidence type="ECO:0000313" key="7">
    <source>
        <dbReference type="Proteomes" id="UP000466931"/>
    </source>
</evidence>
<dbReference type="GO" id="GO:0003700">
    <property type="term" value="F:DNA-binding transcription factor activity"/>
    <property type="evidence" value="ECO:0007669"/>
    <property type="project" value="TreeGrafter"/>
</dbReference>
<dbReference type="Gene3D" id="1.10.357.10">
    <property type="entry name" value="Tetracycline Repressor, domain 2"/>
    <property type="match status" value="1"/>
</dbReference>
<keyword evidence="7" id="KW-1185">Reference proteome</keyword>
<name>A0A7I7Y3R1_9MYCO</name>
<dbReference type="PRINTS" id="PR00455">
    <property type="entry name" value="HTHTETR"/>
</dbReference>
<evidence type="ECO:0000256" key="4">
    <source>
        <dbReference type="PROSITE-ProRule" id="PRU00335"/>
    </source>
</evidence>
<reference evidence="6" key="2">
    <citation type="submission" date="2020-02" db="EMBL/GenBank/DDBJ databases">
        <authorList>
            <person name="Matsumoto Y."/>
            <person name="Motooka D."/>
            <person name="Nakamura S."/>
        </authorList>
    </citation>
    <scope>NUCLEOTIDE SEQUENCE</scope>
    <source>
        <strain evidence="6">JCM 13671</strain>
    </source>
</reference>
<dbReference type="RefSeq" id="WP_234812873.1">
    <property type="nucleotide sequence ID" value="NZ_AP022612.1"/>
</dbReference>
<organism evidence="6 7">
    <name type="scientific">Mycolicibacterium confluentis</name>
    <dbReference type="NCBI Taxonomy" id="28047"/>
    <lineage>
        <taxon>Bacteria</taxon>
        <taxon>Bacillati</taxon>
        <taxon>Actinomycetota</taxon>
        <taxon>Actinomycetes</taxon>
        <taxon>Mycobacteriales</taxon>
        <taxon>Mycobacteriaceae</taxon>
        <taxon>Mycolicibacterium</taxon>
    </lineage>
</organism>
<accession>A0A7I7Y3R1</accession>
<gene>
    <name evidence="6" type="ORF">MCNF_43480</name>
</gene>
<evidence type="ECO:0000256" key="3">
    <source>
        <dbReference type="ARBA" id="ARBA00023163"/>
    </source>
</evidence>
<evidence type="ECO:0000256" key="2">
    <source>
        <dbReference type="ARBA" id="ARBA00023125"/>
    </source>
</evidence>
<keyword evidence="3" id="KW-0804">Transcription</keyword>
<dbReference type="SUPFAM" id="SSF46689">
    <property type="entry name" value="Homeodomain-like"/>
    <property type="match status" value="1"/>
</dbReference>
<dbReference type="PROSITE" id="PS50977">
    <property type="entry name" value="HTH_TETR_2"/>
    <property type="match status" value="1"/>
</dbReference>
<sequence length="194" mass="21710">MTTEERAVQTRLLEAAARCIVRRGDTRFRMAEVADEAGVVRSTVYRYYASRDELLLALLLMRIDRAFARWIAALRRPQDAASSIRALVLNAVTSVDDDPLNRALYAADDGALVTVLEHGADAITDVMAAQAAPLFTAWRDSGQIHADLDLRDMLQWMSATSSFLLTSGWRQRPLPAKRRFVDTYLLRALLTTTP</sequence>